<dbReference type="Pfam" id="PF23058">
    <property type="entry name" value="RBD_ZCCHC3_2nd"/>
    <property type="match status" value="1"/>
</dbReference>
<dbReference type="InterPro" id="IPR057810">
    <property type="entry name" value="RBD_ZCCHC3_1st"/>
</dbReference>
<dbReference type="AlphaFoldDB" id="A0ABD0MN94"/>
<feature type="region of interest" description="Disordered" evidence="2">
    <location>
        <begin position="274"/>
        <end position="303"/>
    </location>
</feature>
<comment type="caution">
    <text evidence="4">The sequence shown here is derived from an EMBL/GenBank/DDBJ whole genome shotgun (WGS) entry which is preliminary data.</text>
</comment>
<sequence>MEVSRGEAPLPAMMARLKNTIRIQLLQEATQLVKKNFRREFVVMDVLKGVFNVAVSSVFCLQDFTTVGFMDLTFFNLTDCVSFFESWGKKKHKLLDGMCVHPLFAQDYIPLTVHLYNPYVEDGEVRTFLERHCEAVKGGEHVRDRFGIWTGKRRFFVKLRVDPSVPGSLVHLPGSFSIGPNRGFLYYPGQPMYCRRCGGEGHIKVDCEGQRCRFCGVADHVASACPAPKLCSLCGKQDHLYRTCPSRSKTYANVLKEGEDLQVDLEAILSSLPPEVEGQLGRATGANNQESKSESGQKGAGEMEQADGAVGDLITLAQDGKETKEVGAERQLSPSPGWTDLDFTEVLSDVLEGDEERVVLEPATGPTHQRGRVYSGSEMEIAVESASGTSRRRAWSEASDPDNGEICKYSKLENFVSQDSVGQDGNGEGCEDKGKEEGETSIGWGDSMEDEEEKGGEEIIAESGEWTEVVSRRVKGGRGRREGGKNGTDKSGNI</sequence>
<dbReference type="SMART" id="SM00343">
    <property type="entry name" value="ZnF_C2HC"/>
    <property type="match status" value="3"/>
</dbReference>
<evidence type="ECO:0000313" key="4">
    <source>
        <dbReference type="EMBL" id="KAL0150096.1"/>
    </source>
</evidence>
<dbReference type="SUPFAM" id="SSF57756">
    <property type="entry name" value="Retrovirus zinc finger-like domains"/>
    <property type="match status" value="1"/>
</dbReference>
<feature type="region of interest" description="Disordered" evidence="2">
    <location>
        <begin position="418"/>
        <end position="458"/>
    </location>
</feature>
<dbReference type="EMBL" id="JAMKFB020000306">
    <property type="protein sequence ID" value="KAL0150096.1"/>
    <property type="molecule type" value="Genomic_DNA"/>
</dbReference>
<name>A0ABD0MN94_CIRMR</name>
<feature type="compositionally biased region" description="Basic and acidic residues" evidence="2">
    <location>
        <begin position="479"/>
        <end position="488"/>
    </location>
</feature>
<gene>
    <name evidence="4" type="ORF">M9458_054523</name>
</gene>
<organism evidence="4 5">
    <name type="scientific">Cirrhinus mrigala</name>
    <name type="common">Mrigala</name>
    <dbReference type="NCBI Taxonomy" id="683832"/>
    <lineage>
        <taxon>Eukaryota</taxon>
        <taxon>Metazoa</taxon>
        <taxon>Chordata</taxon>
        <taxon>Craniata</taxon>
        <taxon>Vertebrata</taxon>
        <taxon>Euteleostomi</taxon>
        <taxon>Actinopterygii</taxon>
        <taxon>Neopterygii</taxon>
        <taxon>Teleostei</taxon>
        <taxon>Ostariophysi</taxon>
        <taxon>Cypriniformes</taxon>
        <taxon>Cyprinidae</taxon>
        <taxon>Labeoninae</taxon>
        <taxon>Labeonini</taxon>
        <taxon>Cirrhinus</taxon>
    </lineage>
</organism>
<dbReference type="PANTHER" id="PTHR22639">
    <property type="entry name" value="GAG-RELATED PROTEIN"/>
    <property type="match status" value="1"/>
</dbReference>
<feature type="region of interest" description="Disordered" evidence="2">
    <location>
        <begin position="322"/>
        <end position="341"/>
    </location>
</feature>
<feature type="compositionally biased region" description="Polar residues" evidence="2">
    <location>
        <begin position="285"/>
        <end position="296"/>
    </location>
</feature>
<keyword evidence="5" id="KW-1185">Reference proteome</keyword>
<keyword evidence="1" id="KW-0862">Zinc</keyword>
<dbReference type="GO" id="GO:0008270">
    <property type="term" value="F:zinc ion binding"/>
    <property type="evidence" value="ECO:0007669"/>
    <property type="project" value="UniProtKB-KW"/>
</dbReference>
<reference evidence="4 5" key="1">
    <citation type="submission" date="2024-05" db="EMBL/GenBank/DDBJ databases">
        <title>Genome sequencing and assembly of Indian major carp, Cirrhinus mrigala (Hamilton, 1822).</title>
        <authorList>
            <person name="Mohindra V."/>
            <person name="Chowdhury L.M."/>
            <person name="Lal K."/>
            <person name="Jena J.K."/>
        </authorList>
    </citation>
    <scope>NUCLEOTIDE SEQUENCE [LARGE SCALE GENOMIC DNA]</scope>
    <source>
        <strain evidence="4">CM1030</strain>
        <tissue evidence="4">Blood</tissue>
    </source>
</reference>
<dbReference type="InterPro" id="IPR057811">
    <property type="entry name" value="RBD_ZCCHC3_2nd"/>
</dbReference>
<evidence type="ECO:0000256" key="2">
    <source>
        <dbReference type="SAM" id="MobiDB-lite"/>
    </source>
</evidence>
<feature type="domain" description="CCHC-type" evidence="3">
    <location>
        <begin position="194"/>
        <end position="207"/>
    </location>
</feature>
<dbReference type="PANTHER" id="PTHR22639:SF7">
    <property type="entry name" value="CCHC-TYPE DOMAIN-CONTAINING PROTEIN"/>
    <property type="match status" value="1"/>
</dbReference>
<proteinExistence type="predicted"/>
<feature type="region of interest" description="Disordered" evidence="2">
    <location>
        <begin position="471"/>
        <end position="494"/>
    </location>
</feature>
<dbReference type="Proteomes" id="UP001529510">
    <property type="component" value="Unassembled WGS sequence"/>
</dbReference>
<dbReference type="Gene3D" id="4.10.60.10">
    <property type="entry name" value="Zinc finger, CCHC-type"/>
    <property type="match status" value="1"/>
</dbReference>
<protein>
    <recommendedName>
        <fullName evidence="3">CCHC-type domain-containing protein</fullName>
    </recommendedName>
</protein>
<dbReference type="InterPro" id="IPR042509">
    <property type="entry name" value="ZCCHC3"/>
</dbReference>
<evidence type="ECO:0000259" key="3">
    <source>
        <dbReference type="PROSITE" id="PS50158"/>
    </source>
</evidence>
<keyword evidence="1" id="KW-0863">Zinc-finger</keyword>
<dbReference type="Pfam" id="PF23057">
    <property type="entry name" value="RBD_ZCCHC3_1st"/>
    <property type="match status" value="1"/>
</dbReference>
<dbReference type="InterPro" id="IPR001878">
    <property type="entry name" value="Znf_CCHC"/>
</dbReference>
<dbReference type="Pfam" id="PF00098">
    <property type="entry name" value="zf-CCHC"/>
    <property type="match status" value="1"/>
</dbReference>
<evidence type="ECO:0000313" key="5">
    <source>
        <dbReference type="Proteomes" id="UP001529510"/>
    </source>
</evidence>
<dbReference type="InterPro" id="IPR036875">
    <property type="entry name" value="Znf_CCHC_sf"/>
</dbReference>
<keyword evidence="1" id="KW-0479">Metal-binding</keyword>
<dbReference type="PROSITE" id="PS50158">
    <property type="entry name" value="ZF_CCHC"/>
    <property type="match status" value="1"/>
</dbReference>
<accession>A0ABD0MN94</accession>
<evidence type="ECO:0000256" key="1">
    <source>
        <dbReference type="PROSITE-ProRule" id="PRU00047"/>
    </source>
</evidence>